<evidence type="ECO:0000313" key="3">
    <source>
        <dbReference type="EMBL" id="QEE28121.1"/>
    </source>
</evidence>
<organism evidence="3 4">
    <name type="scientific">Terriglobus albidus</name>
    <dbReference type="NCBI Taxonomy" id="1592106"/>
    <lineage>
        <taxon>Bacteria</taxon>
        <taxon>Pseudomonadati</taxon>
        <taxon>Acidobacteriota</taxon>
        <taxon>Terriglobia</taxon>
        <taxon>Terriglobales</taxon>
        <taxon>Acidobacteriaceae</taxon>
        <taxon>Terriglobus</taxon>
    </lineage>
</organism>
<dbReference type="KEGG" id="talb:FTW19_09025"/>
<feature type="domain" description="Glycosyltransferase subfamily 4-like N-terminal" evidence="2">
    <location>
        <begin position="15"/>
        <end position="189"/>
    </location>
</feature>
<accession>A0A5B9ECD5</accession>
<dbReference type="Gene3D" id="3.40.50.2000">
    <property type="entry name" value="Glycogen Phosphorylase B"/>
    <property type="match status" value="2"/>
</dbReference>
<evidence type="ECO:0000259" key="1">
    <source>
        <dbReference type="Pfam" id="PF00534"/>
    </source>
</evidence>
<dbReference type="Pfam" id="PF13439">
    <property type="entry name" value="Glyco_transf_4"/>
    <property type="match status" value="1"/>
</dbReference>
<dbReference type="RefSeq" id="WP_147647313.1">
    <property type="nucleotide sequence ID" value="NZ_CP042806.1"/>
</dbReference>
<proteinExistence type="predicted"/>
<evidence type="ECO:0000259" key="2">
    <source>
        <dbReference type="Pfam" id="PF13439"/>
    </source>
</evidence>
<gene>
    <name evidence="3" type="ORF">FTW19_09025</name>
</gene>
<dbReference type="InterPro" id="IPR028098">
    <property type="entry name" value="Glyco_trans_4-like_N"/>
</dbReference>
<protein>
    <submittedName>
        <fullName evidence="3">Glycosyltransferase family 4 protein</fullName>
    </submittedName>
</protein>
<evidence type="ECO:0000313" key="4">
    <source>
        <dbReference type="Proteomes" id="UP000321820"/>
    </source>
</evidence>
<dbReference type="PANTHER" id="PTHR45947">
    <property type="entry name" value="SULFOQUINOVOSYL TRANSFERASE SQD2"/>
    <property type="match status" value="1"/>
</dbReference>
<dbReference type="InterPro" id="IPR001296">
    <property type="entry name" value="Glyco_trans_1"/>
</dbReference>
<dbReference type="InterPro" id="IPR050194">
    <property type="entry name" value="Glycosyltransferase_grp1"/>
</dbReference>
<reference evidence="3 4" key="1">
    <citation type="submission" date="2019-08" db="EMBL/GenBank/DDBJ databases">
        <title>Complete genome sequence of Terriglobus albidus strain ORNL.</title>
        <authorList>
            <person name="Podar M."/>
        </authorList>
    </citation>
    <scope>NUCLEOTIDE SEQUENCE [LARGE SCALE GENOMIC DNA]</scope>
    <source>
        <strain evidence="3 4">ORNL</strain>
    </source>
</reference>
<name>A0A5B9ECD5_9BACT</name>
<keyword evidence="4" id="KW-1185">Reference proteome</keyword>
<feature type="domain" description="Glycosyl transferase family 1" evidence="1">
    <location>
        <begin position="193"/>
        <end position="342"/>
    </location>
</feature>
<dbReference type="OrthoDB" id="9801609at2"/>
<dbReference type="Pfam" id="PF00534">
    <property type="entry name" value="Glycos_transf_1"/>
    <property type="match status" value="1"/>
</dbReference>
<sequence>MPRIALFQDYLAQNGGAERVTEAILRTLPGADLHTTMAVPERLPPYLRDADATTTWMQALPAKAKWYRQYFLLYPFGVESANLTAYDLIVSSCCGYAKGVKRSKDAIHVCYCHNPMRWVWRFPEYIAREHFNKPTKMLLHLMVQALKKWEMQAATRPDFFIANSHIVANRLKEAFGVNAIVIEPPIVTSRFWVSKETEDYYLILSRLNAYKRIDLAVEACTRTNRRLIVIGDGPARESLEAMAGPTVTFLGRQSDADVNRYASRCRALIFPGEEDFGMAPLEINAAGRPVVAYDAGGATETVVEGMNGVRFGEQTVDSLIEGLERLESQEWDPAAIRRNAQRYDINVFQERLLGFLDSVSPAVHSLKLLQRRAG</sequence>
<dbReference type="EMBL" id="CP042806">
    <property type="protein sequence ID" value="QEE28121.1"/>
    <property type="molecule type" value="Genomic_DNA"/>
</dbReference>
<dbReference type="SUPFAM" id="SSF53756">
    <property type="entry name" value="UDP-Glycosyltransferase/glycogen phosphorylase"/>
    <property type="match status" value="1"/>
</dbReference>
<dbReference type="GO" id="GO:0016757">
    <property type="term" value="F:glycosyltransferase activity"/>
    <property type="evidence" value="ECO:0007669"/>
    <property type="project" value="InterPro"/>
</dbReference>
<dbReference type="Proteomes" id="UP000321820">
    <property type="component" value="Chromosome"/>
</dbReference>
<dbReference type="AlphaFoldDB" id="A0A5B9ECD5"/>
<keyword evidence="3" id="KW-0808">Transferase</keyword>
<dbReference type="PANTHER" id="PTHR45947:SF3">
    <property type="entry name" value="SULFOQUINOVOSYL TRANSFERASE SQD2"/>
    <property type="match status" value="1"/>
</dbReference>